<dbReference type="InterPro" id="IPR027477">
    <property type="entry name" value="Succ_DH/fumarate_Rdtase_cat_sf"/>
</dbReference>
<dbReference type="InterPro" id="IPR037099">
    <property type="entry name" value="Fum_R/Succ_DH_flav-like_C_sf"/>
</dbReference>
<gene>
    <name evidence="5" type="ORF">C7959_11765</name>
</gene>
<dbReference type="AlphaFoldDB" id="A0A4R8H6R2"/>
<comment type="caution">
    <text evidence="5">The sequence shown here is derived from an EMBL/GenBank/DDBJ whole genome shotgun (WGS) entry which is preliminary data.</text>
</comment>
<dbReference type="RefSeq" id="WP_134117279.1">
    <property type="nucleotide sequence ID" value="NZ_SOEG01000017.1"/>
</dbReference>
<dbReference type="GO" id="GO:0000104">
    <property type="term" value="F:succinate dehydrogenase activity"/>
    <property type="evidence" value="ECO:0007669"/>
    <property type="project" value="TreeGrafter"/>
</dbReference>
<dbReference type="Gene3D" id="1.20.58.100">
    <property type="entry name" value="Fumarate reductase/succinate dehydrogenase flavoprotein-like, C-terminal domain"/>
    <property type="match status" value="1"/>
</dbReference>
<dbReference type="NCBIfam" id="NF005331">
    <property type="entry name" value="PRK06854.1-2"/>
    <property type="match status" value="1"/>
</dbReference>
<evidence type="ECO:0000259" key="4">
    <source>
        <dbReference type="Pfam" id="PF02910"/>
    </source>
</evidence>
<dbReference type="GO" id="GO:0005886">
    <property type="term" value="C:plasma membrane"/>
    <property type="evidence" value="ECO:0007669"/>
    <property type="project" value="TreeGrafter"/>
</dbReference>
<accession>A0A4R8H6R2</accession>
<dbReference type="Gene3D" id="3.50.50.60">
    <property type="entry name" value="FAD/NAD(P)-binding domain"/>
    <property type="match status" value="1"/>
</dbReference>
<evidence type="ECO:0000256" key="2">
    <source>
        <dbReference type="ARBA" id="ARBA00023002"/>
    </source>
</evidence>
<dbReference type="SUPFAM" id="SSF56425">
    <property type="entry name" value="Succinate dehydrogenase/fumarate reductase flavoprotein, catalytic domain"/>
    <property type="match status" value="1"/>
</dbReference>
<feature type="domain" description="Fumarate reductase/succinate dehydrogenase flavoprotein-like C-terminal" evidence="4">
    <location>
        <begin position="437"/>
        <end position="548"/>
    </location>
</feature>
<organism evidence="5 6">
    <name type="scientific">Orenia marismortui</name>
    <dbReference type="NCBI Taxonomy" id="46469"/>
    <lineage>
        <taxon>Bacteria</taxon>
        <taxon>Bacillati</taxon>
        <taxon>Bacillota</taxon>
        <taxon>Clostridia</taxon>
        <taxon>Halanaerobiales</taxon>
        <taxon>Halobacteroidaceae</taxon>
        <taxon>Orenia</taxon>
    </lineage>
</organism>
<sequence length="564" mass="63299">MKNIEIVKLNTDILIIGGGAAGCYAGARIKEEDPKSDVLIVDKAHIKRSGCLAAGISAINAYLNPGVTPKDFLDYVKKDSEGLVRDDLVYTLAQGLNKASNWLEKWGLPFLKDEVGNYVAKGKRSVKINGEHIKPIMAKAVKESGVEVLNRVNITNYILIDNKVRGAFGFSVRENKFYVIQAKAVICATGGASGIYKPNNPGAARHKMWYSPFNTGAGYAMGIRAGAEMTTFEMRFIALRTKDTISPTGVLAQSFKAKQINRDGLEYQEQYKKNSTPYRLHATLYENQRGKGPCYLDVTHLSDDSNDRLKRSFLNMSPGIVLKWADSEVEPNQNPVEIYGTEPYIVGGHSQSGYWVDRKRRSTLEGLYAAGDVAGGAPKKYVTGAMVEGEIAGLDALDYINDLDSVEIADDLVAKELDRVFSPLEKAEGFLPEDLEERLQKIMDEYAGGLSSNYRLDEGKLIRARKELKILKEDLTRAKAKDIHQLMSLHEVIDRVDVARVLVEHLLYRKETRWRCYQERVDYPNKDDENWFKFVNSIYDPELDKIKIIERNHIKLGDLDVSKN</sequence>
<dbReference type="InterPro" id="IPR015939">
    <property type="entry name" value="Fum_Rdtase/Succ_DH_flav-like_C"/>
</dbReference>
<dbReference type="InterPro" id="IPR030664">
    <property type="entry name" value="SdhA/FrdA/AprA"/>
</dbReference>
<evidence type="ECO:0000256" key="1">
    <source>
        <dbReference type="ARBA" id="ARBA00022630"/>
    </source>
</evidence>
<dbReference type="PANTHER" id="PTHR11632:SF73">
    <property type="entry name" value="BLR3196 PROTEIN"/>
    <property type="match status" value="1"/>
</dbReference>
<dbReference type="EMBL" id="SOEG01000017">
    <property type="protein sequence ID" value="TDX50983.1"/>
    <property type="molecule type" value="Genomic_DNA"/>
</dbReference>
<evidence type="ECO:0000313" key="5">
    <source>
        <dbReference type="EMBL" id="TDX50983.1"/>
    </source>
</evidence>
<dbReference type="STRING" id="926561.GCA_000379025_02094"/>
<dbReference type="SUPFAM" id="SSF46977">
    <property type="entry name" value="Succinate dehydrogenase/fumarate reductase flavoprotein C-terminal domain"/>
    <property type="match status" value="1"/>
</dbReference>
<proteinExistence type="predicted"/>
<name>A0A4R8H6R2_9FIRM</name>
<dbReference type="GO" id="GO:0009061">
    <property type="term" value="P:anaerobic respiration"/>
    <property type="evidence" value="ECO:0007669"/>
    <property type="project" value="TreeGrafter"/>
</dbReference>
<evidence type="ECO:0000313" key="6">
    <source>
        <dbReference type="Proteomes" id="UP000295832"/>
    </source>
</evidence>
<dbReference type="PRINTS" id="PR00368">
    <property type="entry name" value="FADPNR"/>
</dbReference>
<dbReference type="SUPFAM" id="SSF51905">
    <property type="entry name" value="FAD/NAD(P)-binding domain"/>
    <property type="match status" value="1"/>
</dbReference>
<feature type="domain" description="FAD-dependent oxidoreductase 2 FAD-binding" evidence="3">
    <location>
        <begin position="12"/>
        <end position="376"/>
    </location>
</feature>
<dbReference type="PANTHER" id="PTHR11632">
    <property type="entry name" value="SUCCINATE DEHYDROGENASE 2 FLAVOPROTEIN SUBUNIT"/>
    <property type="match status" value="1"/>
</dbReference>
<dbReference type="PIRSF" id="PIRSF000171">
    <property type="entry name" value="SDHA_APRA_LASPO"/>
    <property type="match status" value="1"/>
</dbReference>
<dbReference type="Pfam" id="PF02910">
    <property type="entry name" value="Succ_DH_flav_C"/>
    <property type="match status" value="1"/>
</dbReference>
<keyword evidence="2" id="KW-0560">Oxidoreductase</keyword>
<dbReference type="GO" id="GO:0050660">
    <property type="term" value="F:flavin adenine dinucleotide binding"/>
    <property type="evidence" value="ECO:0007669"/>
    <property type="project" value="TreeGrafter"/>
</dbReference>
<keyword evidence="1" id="KW-0285">Flavoprotein</keyword>
<dbReference type="InterPro" id="IPR036188">
    <property type="entry name" value="FAD/NAD-bd_sf"/>
</dbReference>
<dbReference type="GO" id="GO:0033765">
    <property type="term" value="F:steroid dehydrogenase activity, acting on the CH-CH group of donors"/>
    <property type="evidence" value="ECO:0007669"/>
    <property type="project" value="UniProtKB-ARBA"/>
</dbReference>
<dbReference type="PROSITE" id="PS51257">
    <property type="entry name" value="PROKAR_LIPOPROTEIN"/>
    <property type="match status" value="1"/>
</dbReference>
<dbReference type="InterPro" id="IPR003953">
    <property type="entry name" value="FAD-dep_OxRdtase_2_FAD-bd"/>
</dbReference>
<protein>
    <submittedName>
        <fullName evidence="5">Dissimilatory adenylylsulfate reductase alpha subunit</fullName>
    </submittedName>
</protein>
<dbReference type="GO" id="GO:0009055">
    <property type="term" value="F:electron transfer activity"/>
    <property type="evidence" value="ECO:0007669"/>
    <property type="project" value="TreeGrafter"/>
</dbReference>
<dbReference type="Pfam" id="PF00890">
    <property type="entry name" value="FAD_binding_2"/>
    <property type="match status" value="1"/>
</dbReference>
<dbReference type="Gene3D" id="3.90.700.10">
    <property type="entry name" value="Succinate dehydrogenase/fumarate reductase flavoprotein, catalytic domain"/>
    <property type="match status" value="1"/>
</dbReference>
<dbReference type="Proteomes" id="UP000295832">
    <property type="component" value="Unassembled WGS sequence"/>
</dbReference>
<reference evidence="5 6" key="1">
    <citation type="submission" date="2019-03" db="EMBL/GenBank/DDBJ databases">
        <title>Subsurface microbial communities from deep shales in Ohio and West Virginia, USA.</title>
        <authorList>
            <person name="Wrighton K."/>
        </authorList>
    </citation>
    <scope>NUCLEOTIDE SEQUENCE [LARGE SCALE GENOMIC DNA]</scope>
    <source>
        <strain evidence="5 6">MSL 6dP</strain>
    </source>
</reference>
<keyword evidence="6" id="KW-1185">Reference proteome</keyword>
<evidence type="ECO:0000259" key="3">
    <source>
        <dbReference type="Pfam" id="PF00890"/>
    </source>
</evidence>